<evidence type="ECO:0000313" key="10">
    <source>
        <dbReference type="EMBL" id="GIG55084.1"/>
    </source>
</evidence>
<feature type="transmembrane region" description="Helical" evidence="8">
    <location>
        <begin position="23"/>
        <end position="50"/>
    </location>
</feature>
<feature type="domain" description="Major facilitator superfamily (MFS) profile" evidence="9">
    <location>
        <begin position="24"/>
        <end position="480"/>
    </location>
</feature>
<feature type="transmembrane region" description="Helical" evidence="8">
    <location>
        <begin position="311"/>
        <end position="335"/>
    </location>
</feature>
<evidence type="ECO:0000256" key="6">
    <source>
        <dbReference type="ARBA" id="ARBA00022989"/>
    </source>
</evidence>
<dbReference type="SUPFAM" id="SSF103473">
    <property type="entry name" value="MFS general substrate transporter"/>
    <property type="match status" value="1"/>
</dbReference>
<feature type="transmembrane region" description="Helical" evidence="8">
    <location>
        <begin position="176"/>
        <end position="196"/>
    </location>
</feature>
<evidence type="ECO:0000256" key="4">
    <source>
        <dbReference type="ARBA" id="ARBA00022475"/>
    </source>
</evidence>
<feature type="transmembrane region" description="Helical" evidence="8">
    <location>
        <begin position="62"/>
        <end position="83"/>
    </location>
</feature>
<dbReference type="InterPro" id="IPR036259">
    <property type="entry name" value="MFS_trans_sf"/>
</dbReference>
<keyword evidence="7 8" id="KW-0472">Membrane</keyword>
<comment type="subcellular location">
    <subcellularLocation>
        <location evidence="1">Cell membrane</location>
        <topology evidence="1">Multi-pass membrane protein</topology>
    </subcellularLocation>
</comment>
<dbReference type="InterPro" id="IPR011701">
    <property type="entry name" value="MFS"/>
</dbReference>
<evidence type="ECO:0000256" key="1">
    <source>
        <dbReference type="ARBA" id="ARBA00004651"/>
    </source>
</evidence>
<feature type="transmembrane region" description="Helical" evidence="8">
    <location>
        <begin position="452"/>
        <end position="475"/>
    </location>
</feature>
<name>A0A919Q2Z2_9MICO</name>
<dbReference type="PANTHER" id="PTHR42718:SF9">
    <property type="entry name" value="MAJOR FACILITATOR SUPERFAMILY MULTIDRUG TRANSPORTER MFSC"/>
    <property type="match status" value="1"/>
</dbReference>
<accession>A0A919Q2Z2</accession>
<protein>
    <submittedName>
        <fullName evidence="10">MFS transporter</fullName>
    </submittedName>
</protein>
<evidence type="ECO:0000256" key="2">
    <source>
        <dbReference type="ARBA" id="ARBA00008537"/>
    </source>
</evidence>
<dbReference type="NCBIfam" id="TIGR00711">
    <property type="entry name" value="efflux_EmrB"/>
    <property type="match status" value="1"/>
</dbReference>
<evidence type="ECO:0000313" key="11">
    <source>
        <dbReference type="Proteomes" id="UP000652354"/>
    </source>
</evidence>
<comment type="caution">
    <text evidence="10">The sequence shown here is derived from an EMBL/GenBank/DDBJ whole genome shotgun (WGS) entry which is preliminary data.</text>
</comment>
<dbReference type="PROSITE" id="PS50850">
    <property type="entry name" value="MFS"/>
    <property type="match status" value="1"/>
</dbReference>
<dbReference type="InterPro" id="IPR004638">
    <property type="entry name" value="EmrB-like"/>
</dbReference>
<dbReference type="InterPro" id="IPR020846">
    <property type="entry name" value="MFS_dom"/>
</dbReference>
<keyword evidence="5 8" id="KW-0812">Transmembrane</keyword>
<evidence type="ECO:0000256" key="7">
    <source>
        <dbReference type="ARBA" id="ARBA00023136"/>
    </source>
</evidence>
<evidence type="ECO:0000256" key="3">
    <source>
        <dbReference type="ARBA" id="ARBA00022448"/>
    </source>
</evidence>
<gene>
    <name evidence="10" type="ORF">Dac01nite_18360</name>
</gene>
<keyword evidence="3" id="KW-0813">Transport</keyword>
<proteinExistence type="inferred from homology"/>
<evidence type="ECO:0000256" key="5">
    <source>
        <dbReference type="ARBA" id="ARBA00022692"/>
    </source>
</evidence>
<feature type="transmembrane region" description="Helical" evidence="8">
    <location>
        <begin position="208"/>
        <end position="228"/>
    </location>
</feature>
<organism evidence="10 11">
    <name type="scientific">Demequina activiva</name>
    <dbReference type="NCBI Taxonomy" id="1582364"/>
    <lineage>
        <taxon>Bacteria</taxon>
        <taxon>Bacillati</taxon>
        <taxon>Actinomycetota</taxon>
        <taxon>Actinomycetes</taxon>
        <taxon>Micrococcales</taxon>
        <taxon>Demequinaceae</taxon>
        <taxon>Demequina</taxon>
    </lineage>
</organism>
<dbReference type="Gene3D" id="1.20.1720.10">
    <property type="entry name" value="Multidrug resistance protein D"/>
    <property type="match status" value="1"/>
</dbReference>
<comment type="similarity">
    <text evidence="2">Belongs to the major facilitator superfamily. EmrB family.</text>
</comment>
<feature type="transmembrane region" description="Helical" evidence="8">
    <location>
        <begin position="120"/>
        <end position="140"/>
    </location>
</feature>
<keyword evidence="4" id="KW-1003">Cell membrane</keyword>
<dbReference type="PRINTS" id="PR01036">
    <property type="entry name" value="TCRTETB"/>
</dbReference>
<keyword evidence="6 8" id="KW-1133">Transmembrane helix</keyword>
<feature type="transmembrane region" description="Helical" evidence="8">
    <location>
        <begin position="280"/>
        <end position="305"/>
    </location>
</feature>
<feature type="transmembrane region" description="Helical" evidence="8">
    <location>
        <begin position="419"/>
        <end position="440"/>
    </location>
</feature>
<feature type="transmembrane region" description="Helical" evidence="8">
    <location>
        <begin position="375"/>
        <end position="398"/>
    </location>
</feature>
<dbReference type="AlphaFoldDB" id="A0A919Q2Z2"/>
<dbReference type="GO" id="GO:0022857">
    <property type="term" value="F:transmembrane transporter activity"/>
    <property type="evidence" value="ECO:0007669"/>
    <property type="project" value="InterPro"/>
</dbReference>
<dbReference type="GO" id="GO:0005886">
    <property type="term" value="C:plasma membrane"/>
    <property type="evidence" value="ECO:0007669"/>
    <property type="project" value="UniProtKB-SubCell"/>
</dbReference>
<dbReference type="Proteomes" id="UP000652354">
    <property type="component" value="Unassembled WGS sequence"/>
</dbReference>
<feature type="transmembrane region" description="Helical" evidence="8">
    <location>
        <begin position="240"/>
        <end position="259"/>
    </location>
</feature>
<dbReference type="EMBL" id="BONR01000004">
    <property type="protein sequence ID" value="GIG55084.1"/>
    <property type="molecule type" value="Genomic_DNA"/>
</dbReference>
<dbReference type="RefSeq" id="WP_203656239.1">
    <property type="nucleotide sequence ID" value="NZ_BONR01000004.1"/>
</dbReference>
<keyword evidence="11" id="KW-1185">Reference proteome</keyword>
<feature type="transmembrane region" description="Helical" evidence="8">
    <location>
        <begin position="347"/>
        <end position="369"/>
    </location>
</feature>
<evidence type="ECO:0000256" key="8">
    <source>
        <dbReference type="SAM" id="Phobius"/>
    </source>
</evidence>
<evidence type="ECO:0000259" key="9">
    <source>
        <dbReference type="PROSITE" id="PS50850"/>
    </source>
</evidence>
<feature type="transmembrane region" description="Helical" evidence="8">
    <location>
        <begin position="90"/>
        <end position="108"/>
    </location>
</feature>
<sequence length="490" mass="51454">MSQQPPATAVATDLETTSRRDNAVILVLIVSAFTVILNETIMGVAIPHLMEDLDITAVDAQWLTAAFLLTMAIVIPITGYLLTRFPTRPLYLGAMSAFVAGTALAAAAPGFEVLLLARVIQASGTAVMLPLLMTTVITLVPEHERGKRMGTIGLVISVAPALGPTISGLILNFLPWRYLFIFVLPVAITVLIFGAVRMRTTNEPQRIPLDWLSIPLAAIGFGSLVFGLSRIGESAEGDPSTAIVSVALGVLVTALFAWRQIVLQRRDLALLDLRVFRERTFSLATAMFVVAMIALFGTIILIPLFTQGVLGLSVLSTGLMLLPGGLLMGLMARPVGRAYDRIGPRPLLVPGMTLVAAALWSLTLMLNVATQPWMILASHVTLSAGLALIFTPLFTASLGSLPKHLYSHGSATISTLQQVAAAAGTALFVSTMSAVELTQADAGAGEAEAQAAGIRAAFLVGAILATTGIALAAMVRKPVTVDGEAPVAAH</sequence>
<dbReference type="PANTHER" id="PTHR42718">
    <property type="entry name" value="MAJOR FACILITATOR SUPERFAMILY MULTIDRUG TRANSPORTER MFSC"/>
    <property type="match status" value="1"/>
</dbReference>
<feature type="transmembrane region" description="Helical" evidence="8">
    <location>
        <begin position="152"/>
        <end position="170"/>
    </location>
</feature>
<dbReference type="Gene3D" id="1.20.1250.20">
    <property type="entry name" value="MFS general substrate transporter like domains"/>
    <property type="match status" value="1"/>
</dbReference>
<reference evidence="10" key="1">
    <citation type="submission" date="2021-01" db="EMBL/GenBank/DDBJ databases">
        <title>Whole genome shotgun sequence of Demequina activiva NBRC 110675.</title>
        <authorList>
            <person name="Komaki H."/>
            <person name="Tamura T."/>
        </authorList>
    </citation>
    <scope>NUCLEOTIDE SEQUENCE</scope>
    <source>
        <strain evidence="10">NBRC 110675</strain>
    </source>
</reference>
<dbReference type="Pfam" id="PF07690">
    <property type="entry name" value="MFS_1"/>
    <property type="match status" value="1"/>
</dbReference>